<dbReference type="GO" id="GO:0005634">
    <property type="term" value="C:nucleus"/>
    <property type="evidence" value="ECO:0007669"/>
    <property type="project" value="InterPro"/>
</dbReference>
<feature type="domain" description="TAP-C" evidence="3">
    <location>
        <begin position="1"/>
        <end position="59"/>
    </location>
</feature>
<dbReference type="InParanoid" id="A0A2P6NL73"/>
<evidence type="ECO:0000259" key="2">
    <source>
        <dbReference type="PROSITE" id="PS50033"/>
    </source>
</evidence>
<dbReference type="SMART" id="SM00553">
    <property type="entry name" value="SEP"/>
    <property type="match status" value="1"/>
</dbReference>
<dbReference type="Gene3D" id="3.30.420.210">
    <property type="entry name" value="SEP domain"/>
    <property type="match status" value="1"/>
</dbReference>
<dbReference type="STRING" id="1890364.A0A2P6NL73"/>
<dbReference type="FunCoup" id="A0A2P6NL73">
    <property type="interactions" value="712"/>
</dbReference>
<evidence type="ECO:0000259" key="3">
    <source>
        <dbReference type="PROSITE" id="PS51281"/>
    </source>
</evidence>
<evidence type="ECO:0000313" key="5">
    <source>
        <dbReference type="EMBL" id="PRP84662.1"/>
    </source>
</evidence>
<dbReference type="InterPro" id="IPR029071">
    <property type="entry name" value="Ubiquitin-like_domsf"/>
</dbReference>
<dbReference type="CDD" id="cd01770">
    <property type="entry name" value="UBX_UBXN2"/>
    <property type="match status" value="1"/>
</dbReference>
<organism evidence="5 6">
    <name type="scientific">Planoprotostelium fungivorum</name>
    <dbReference type="NCBI Taxonomy" id="1890364"/>
    <lineage>
        <taxon>Eukaryota</taxon>
        <taxon>Amoebozoa</taxon>
        <taxon>Evosea</taxon>
        <taxon>Variosea</taxon>
        <taxon>Cavosteliida</taxon>
        <taxon>Cavosteliaceae</taxon>
        <taxon>Planoprotostelium</taxon>
    </lineage>
</organism>
<feature type="compositionally biased region" description="Polar residues" evidence="1">
    <location>
        <begin position="1"/>
        <end position="18"/>
    </location>
</feature>
<dbReference type="Gene3D" id="3.10.20.90">
    <property type="entry name" value="Phosphatidylinositol 3-kinase Catalytic Subunit, Chain A, domain 1"/>
    <property type="match status" value="1"/>
</dbReference>
<dbReference type="SUPFAM" id="SSF102848">
    <property type="entry name" value="NSFL1 (p97 ATPase) cofactor p47, SEP domain"/>
    <property type="match status" value="1"/>
</dbReference>
<feature type="region of interest" description="Disordered" evidence="1">
    <location>
        <begin position="43"/>
        <end position="114"/>
    </location>
</feature>
<dbReference type="Pfam" id="PF08059">
    <property type="entry name" value="SEP"/>
    <property type="match status" value="1"/>
</dbReference>
<evidence type="ECO:0000256" key="1">
    <source>
        <dbReference type="SAM" id="MobiDB-lite"/>
    </source>
</evidence>
<dbReference type="AlphaFoldDB" id="A0A2P6NL73"/>
<dbReference type="InterPro" id="IPR009060">
    <property type="entry name" value="UBA-like_sf"/>
</dbReference>
<dbReference type="PANTHER" id="PTHR23333">
    <property type="entry name" value="UBX DOMAIN CONTAINING PROTEIN"/>
    <property type="match status" value="1"/>
</dbReference>
<feature type="compositionally biased region" description="Polar residues" evidence="1">
    <location>
        <begin position="43"/>
        <end position="52"/>
    </location>
</feature>
<dbReference type="PANTHER" id="PTHR23333:SF20">
    <property type="entry name" value="NSFL1 COFACTOR P47"/>
    <property type="match status" value="1"/>
</dbReference>
<dbReference type="GO" id="GO:0007030">
    <property type="term" value="P:Golgi organization"/>
    <property type="evidence" value="ECO:0007669"/>
    <property type="project" value="TreeGrafter"/>
</dbReference>
<dbReference type="GO" id="GO:0005829">
    <property type="term" value="C:cytosol"/>
    <property type="evidence" value="ECO:0007669"/>
    <property type="project" value="TreeGrafter"/>
</dbReference>
<dbReference type="PROSITE" id="PS50033">
    <property type="entry name" value="UBX"/>
    <property type="match status" value="1"/>
</dbReference>
<dbReference type="GO" id="GO:0043161">
    <property type="term" value="P:proteasome-mediated ubiquitin-dependent protein catabolic process"/>
    <property type="evidence" value="ECO:0007669"/>
    <property type="project" value="TreeGrafter"/>
</dbReference>
<keyword evidence="6" id="KW-1185">Reference proteome</keyword>
<dbReference type="GO" id="GO:0061025">
    <property type="term" value="P:membrane fusion"/>
    <property type="evidence" value="ECO:0007669"/>
    <property type="project" value="TreeGrafter"/>
</dbReference>
<accession>A0A2P6NL73</accession>
<dbReference type="GO" id="GO:0031468">
    <property type="term" value="P:nuclear membrane reassembly"/>
    <property type="evidence" value="ECO:0007669"/>
    <property type="project" value="TreeGrafter"/>
</dbReference>
<dbReference type="InterPro" id="IPR005637">
    <property type="entry name" value="TAP_C_dom"/>
</dbReference>
<dbReference type="InterPro" id="IPR012989">
    <property type="entry name" value="SEP_domain"/>
</dbReference>
<dbReference type="CDD" id="cd14273">
    <property type="entry name" value="UBA_TAP-C_like"/>
    <property type="match status" value="1"/>
</dbReference>
<evidence type="ECO:0008006" key="7">
    <source>
        <dbReference type="Google" id="ProtNLM"/>
    </source>
</evidence>
<dbReference type="PROSITE" id="PS51399">
    <property type="entry name" value="SEP"/>
    <property type="match status" value="1"/>
</dbReference>
<dbReference type="PROSITE" id="PS51281">
    <property type="entry name" value="TAP_C"/>
    <property type="match status" value="1"/>
</dbReference>
<feature type="domain" description="SEP" evidence="4">
    <location>
        <begin position="164"/>
        <end position="221"/>
    </location>
</feature>
<dbReference type="InterPro" id="IPR054109">
    <property type="entry name" value="UBA_8"/>
</dbReference>
<reference evidence="5 6" key="1">
    <citation type="journal article" date="2018" name="Genome Biol. Evol.">
        <title>Multiple Roots of Fruiting Body Formation in Amoebozoa.</title>
        <authorList>
            <person name="Hillmann F."/>
            <person name="Forbes G."/>
            <person name="Novohradska S."/>
            <person name="Ferling I."/>
            <person name="Riege K."/>
            <person name="Groth M."/>
            <person name="Westermann M."/>
            <person name="Marz M."/>
            <person name="Spaller T."/>
            <person name="Winckler T."/>
            <person name="Schaap P."/>
            <person name="Glockner G."/>
        </authorList>
    </citation>
    <scope>NUCLEOTIDE SEQUENCE [LARGE SCALE GENOMIC DNA]</scope>
    <source>
        <strain evidence="5 6">Jena</strain>
    </source>
</reference>
<dbReference type="InterPro" id="IPR036241">
    <property type="entry name" value="NSFL1C_SEP_dom_sf"/>
</dbReference>
<dbReference type="Gene3D" id="1.10.8.10">
    <property type="entry name" value="DNA helicase RuvA subunit, C-terminal domain"/>
    <property type="match status" value="1"/>
</dbReference>
<protein>
    <recommendedName>
        <fullName evidence="7">NSFL1 cofactor p47</fullName>
    </recommendedName>
</protein>
<feature type="region of interest" description="Disordered" evidence="1">
    <location>
        <begin position="1"/>
        <end position="21"/>
    </location>
</feature>
<dbReference type="EMBL" id="MDYQ01000059">
    <property type="protein sequence ID" value="PRP84662.1"/>
    <property type="molecule type" value="Genomic_DNA"/>
</dbReference>
<feature type="domain" description="UBX" evidence="2">
    <location>
        <begin position="260"/>
        <end position="335"/>
    </location>
</feature>
<dbReference type="OrthoDB" id="25887at2759"/>
<dbReference type="Pfam" id="PF00789">
    <property type="entry name" value="UBX"/>
    <property type="match status" value="1"/>
</dbReference>
<dbReference type="GO" id="GO:0051028">
    <property type="term" value="P:mRNA transport"/>
    <property type="evidence" value="ECO:0007669"/>
    <property type="project" value="InterPro"/>
</dbReference>
<evidence type="ECO:0000313" key="6">
    <source>
        <dbReference type="Proteomes" id="UP000241769"/>
    </source>
</evidence>
<comment type="caution">
    <text evidence="5">The sequence shown here is derived from an EMBL/GenBank/DDBJ whole genome shotgun (WGS) entry which is preliminary data.</text>
</comment>
<evidence type="ECO:0000259" key="4">
    <source>
        <dbReference type="PROSITE" id="PS51399"/>
    </source>
</evidence>
<dbReference type="GO" id="GO:0000045">
    <property type="term" value="P:autophagosome assembly"/>
    <property type="evidence" value="ECO:0007669"/>
    <property type="project" value="TreeGrafter"/>
</dbReference>
<sequence>MDQRQLLKSFQERTGCNDSDSRHYLEKNEWDVELALAMFMSTRPSSNMNNVPSLFPSRTKLSAEAQPKPAPTPKRTGIAGFSDYNQSSKDDDDEKTEKWYTGGDKSGLQVQAPKKSEDIKNSVFDNAKSYFRLGAKDAASSTFTGAAYRVGGTNQNTSNPVSEQKMFEITFWKNGFSVDDGPLRSFDDPNNRQFIQEVPPELMGNGEVDVGLKDRHTEDYIPPPMKPFEGSGHTLGTAAPVTVTTEDHPYVSTRLQSLDEGKPVTSVQIRLLDGSRLVGKFNLDHRVYHIRSFINQTKGVGRAYHLSTSLPQKVITDESITIQSSGLANSVVIQKAS</sequence>
<dbReference type="SUPFAM" id="SSF46934">
    <property type="entry name" value="UBA-like"/>
    <property type="match status" value="1"/>
</dbReference>
<gene>
    <name evidence="5" type="ORF">PROFUN_07912</name>
</gene>
<dbReference type="Proteomes" id="UP000241769">
    <property type="component" value="Unassembled WGS sequence"/>
</dbReference>
<proteinExistence type="predicted"/>
<dbReference type="Pfam" id="PF22566">
    <property type="entry name" value="UBA_8"/>
    <property type="match status" value="1"/>
</dbReference>
<dbReference type="GO" id="GO:0043130">
    <property type="term" value="F:ubiquitin binding"/>
    <property type="evidence" value="ECO:0007669"/>
    <property type="project" value="TreeGrafter"/>
</dbReference>
<name>A0A2P6NL73_9EUKA</name>
<dbReference type="InterPro" id="IPR001012">
    <property type="entry name" value="UBX_dom"/>
</dbReference>
<dbReference type="SUPFAM" id="SSF54236">
    <property type="entry name" value="Ubiquitin-like"/>
    <property type="match status" value="1"/>
</dbReference>
<dbReference type="SMART" id="SM00166">
    <property type="entry name" value="UBX"/>
    <property type="match status" value="1"/>
</dbReference>